<dbReference type="GO" id="GO:0008408">
    <property type="term" value="F:3'-5' exonuclease activity"/>
    <property type="evidence" value="ECO:0007669"/>
    <property type="project" value="TreeGrafter"/>
</dbReference>
<feature type="domain" description="Exonuclease" evidence="1">
    <location>
        <begin position="36"/>
        <end position="205"/>
    </location>
</feature>
<dbReference type="CDD" id="cd06127">
    <property type="entry name" value="DEDDh"/>
    <property type="match status" value="1"/>
</dbReference>
<dbReference type="EMBL" id="REFH01000008">
    <property type="protein sequence ID" value="RMA77298.1"/>
    <property type="molecule type" value="Genomic_DNA"/>
</dbReference>
<dbReference type="GO" id="GO:0003677">
    <property type="term" value="F:DNA binding"/>
    <property type="evidence" value="ECO:0007669"/>
    <property type="project" value="InterPro"/>
</dbReference>
<dbReference type="RefSeq" id="WP_121924986.1">
    <property type="nucleotide sequence ID" value="NZ_CBCSGA010000001.1"/>
</dbReference>
<accession>A0A3M0A3L6</accession>
<dbReference type="InterPro" id="IPR006054">
    <property type="entry name" value="DnaQ"/>
</dbReference>
<comment type="caution">
    <text evidence="2">The sequence shown here is derived from an EMBL/GenBank/DDBJ whole genome shotgun (WGS) entry which is preliminary data.</text>
</comment>
<evidence type="ECO:0000313" key="2">
    <source>
        <dbReference type="EMBL" id="RMA77298.1"/>
    </source>
</evidence>
<sequence>MKLFNWFRRTEKVYPEFWKSYLSCFDFKSNASAEKRIVAFDTETTGLDFRTDVILSIGAIGISGNSIVVNDCLNLFLIQDVFKKETVPIHGILKTGQEEKIPESEAVIKFLDFIKDSVLVGHHVSFDVKMINEVLKRMGLGKIKNKSIDTDLMYQKFKRLPEEHHSNLDELCKIFKIEKIDRHTAIGDAYITALIYLQLKKKWRR</sequence>
<dbReference type="GO" id="GO:0005829">
    <property type="term" value="C:cytosol"/>
    <property type="evidence" value="ECO:0007669"/>
    <property type="project" value="TreeGrafter"/>
</dbReference>
<proteinExistence type="predicted"/>
<dbReference type="PANTHER" id="PTHR30231:SF41">
    <property type="entry name" value="DNA POLYMERASE III SUBUNIT EPSILON"/>
    <property type="match status" value="1"/>
</dbReference>
<dbReference type="InterPro" id="IPR012337">
    <property type="entry name" value="RNaseH-like_sf"/>
</dbReference>
<dbReference type="OrthoDB" id="9803913at2"/>
<keyword evidence="3" id="KW-1185">Reference proteome</keyword>
<dbReference type="GO" id="GO:0003887">
    <property type="term" value="F:DNA-directed DNA polymerase activity"/>
    <property type="evidence" value="ECO:0007669"/>
    <property type="project" value="InterPro"/>
</dbReference>
<evidence type="ECO:0000259" key="1">
    <source>
        <dbReference type="SMART" id="SM00479"/>
    </source>
</evidence>
<organism evidence="2 3">
    <name type="scientific">Flavobacterium weaverense</name>
    <dbReference type="NCBI Taxonomy" id="271156"/>
    <lineage>
        <taxon>Bacteria</taxon>
        <taxon>Pseudomonadati</taxon>
        <taxon>Bacteroidota</taxon>
        <taxon>Flavobacteriia</taxon>
        <taxon>Flavobacteriales</taxon>
        <taxon>Flavobacteriaceae</taxon>
        <taxon>Flavobacterium</taxon>
    </lineage>
</organism>
<dbReference type="Proteomes" id="UP000280368">
    <property type="component" value="Unassembled WGS sequence"/>
</dbReference>
<gene>
    <name evidence="2" type="ORF">BC961_1298</name>
</gene>
<dbReference type="AlphaFoldDB" id="A0A3M0A3L6"/>
<dbReference type="GO" id="GO:0045004">
    <property type="term" value="P:DNA replication proofreading"/>
    <property type="evidence" value="ECO:0007669"/>
    <property type="project" value="TreeGrafter"/>
</dbReference>
<protein>
    <submittedName>
        <fullName evidence="2">DNA polymerase-3 subunit epsilon</fullName>
    </submittedName>
</protein>
<dbReference type="Pfam" id="PF00929">
    <property type="entry name" value="RNase_T"/>
    <property type="match status" value="1"/>
</dbReference>
<dbReference type="PANTHER" id="PTHR30231">
    <property type="entry name" value="DNA POLYMERASE III SUBUNIT EPSILON"/>
    <property type="match status" value="1"/>
</dbReference>
<dbReference type="InterPro" id="IPR036397">
    <property type="entry name" value="RNaseH_sf"/>
</dbReference>
<dbReference type="SMART" id="SM00479">
    <property type="entry name" value="EXOIII"/>
    <property type="match status" value="1"/>
</dbReference>
<dbReference type="SUPFAM" id="SSF53098">
    <property type="entry name" value="Ribonuclease H-like"/>
    <property type="match status" value="1"/>
</dbReference>
<name>A0A3M0A3L6_9FLAO</name>
<reference evidence="2 3" key="1">
    <citation type="submission" date="2018-10" db="EMBL/GenBank/DDBJ databases">
        <title>Genomic Encyclopedia of Archaeal and Bacterial Type Strains, Phase II (KMG-II): from individual species to whole genera.</title>
        <authorList>
            <person name="Goeker M."/>
        </authorList>
    </citation>
    <scope>NUCLEOTIDE SEQUENCE [LARGE SCALE GENOMIC DNA]</scope>
    <source>
        <strain evidence="2 3">DSM 19727</strain>
    </source>
</reference>
<dbReference type="InterPro" id="IPR013520">
    <property type="entry name" value="Ribonucl_H"/>
</dbReference>
<dbReference type="Gene3D" id="3.30.420.10">
    <property type="entry name" value="Ribonuclease H-like superfamily/Ribonuclease H"/>
    <property type="match status" value="1"/>
</dbReference>
<dbReference type="NCBIfam" id="TIGR00573">
    <property type="entry name" value="dnaq"/>
    <property type="match status" value="1"/>
</dbReference>
<evidence type="ECO:0000313" key="3">
    <source>
        <dbReference type="Proteomes" id="UP000280368"/>
    </source>
</evidence>